<dbReference type="OMA" id="PITANHC"/>
<dbReference type="FunCoup" id="A5DW90">
    <property type="interactions" value="199"/>
</dbReference>
<evidence type="ECO:0000256" key="2">
    <source>
        <dbReference type="ARBA" id="ARBA00010304"/>
    </source>
</evidence>
<feature type="domain" description="DNA repair metallo-beta-lactamase" evidence="7">
    <location>
        <begin position="432"/>
        <end position="590"/>
    </location>
</feature>
<feature type="compositionally biased region" description="Low complexity" evidence="6">
    <location>
        <begin position="1"/>
        <end position="10"/>
    </location>
</feature>
<dbReference type="Gene3D" id="3.40.50.12650">
    <property type="match status" value="1"/>
</dbReference>
<dbReference type="GeneID" id="5234638"/>
<evidence type="ECO:0000256" key="4">
    <source>
        <dbReference type="ARBA" id="ARBA00023204"/>
    </source>
</evidence>
<dbReference type="GO" id="GO:0005634">
    <property type="term" value="C:nucleus"/>
    <property type="evidence" value="ECO:0007669"/>
    <property type="project" value="UniProtKB-SubCell"/>
</dbReference>
<dbReference type="PANTHER" id="PTHR23240:SF6">
    <property type="entry name" value="DNA CROSS-LINK REPAIR 1A PROTEIN"/>
    <property type="match status" value="1"/>
</dbReference>
<dbReference type="EMBL" id="CH981525">
    <property type="protein sequence ID" value="EDK43448.1"/>
    <property type="molecule type" value="Genomic_DNA"/>
</dbReference>
<comment type="subcellular location">
    <subcellularLocation>
        <location evidence="1">Nucleus</location>
    </subcellularLocation>
</comment>
<dbReference type="GO" id="GO:0006303">
    <property type="term" value="P:double-strand break repair via nonhomologous end joining"/>
    <property type="evidence" value="ECO:0007669"/>
    <property type="project" value="TreeGrafter"/>
</dbReference>
<dbReference type="eggNOG" id="KOG1361">
    <property type="taxonomic scope" value="Eukaryota"/>
</dbReference>
<protein>
    <recommendedName>
        <fullName evidence="7">DNA repair metallo-beta-lactamase domain-containing protein</fullName>
    </recommendedName>
</protein>
<dbReference type="GO" id="GO:0035312">
    <property type="term" value="F:5'-3' DNA exonuclease activity"/>
    <property type="evidence" value="ECO:0007669"/>
    <property type="project" value="TreeGrafter"/>
</dbReference>
<keyword evidence="3" id="KW-0227">DNA damage</keyword>
<keyword evidence="9" id="KW-1185">Reference proteome</keyword>
<dbReference type="GO" id="GO:0036297">
    <property type="term" value="P:interstrand cross-link repair"/>
    <property type="evidence" value="ECO:0007669"/>
    <property type="project" value="TreeGrafter"/>
</dbReference>
<comment type="similarity">
    <text evidence="2">Belongs to the DNA repair metallo-beta-lactamase (DRMBL) family.</text>
</comment>
<evidence type="ECO:0000256" key="6">
    <source>
        <dbReference type="SAM" id="MobiDB-lite"/>
    </source>
</evidence>
<feature type="compositionally biased region" description="Polar residues" evidence="6">
    <location>
        <begin position="15"/>
        <end position="33"/>
    </location>
</feature>
<dbReference type="InParanoid" id="A5DW90"/>
<dbReference type="AlphaFoldDB" id="A5DW90"/>
<dbReference type="SUPFAM" id="SSF56281">
    <property type="entry name" value="Metallo-hydrolase/oxidoreductase"/>
    <property type="match status" value="1"/>
</dbReference>
<dbReference type="HOGENOM" id="CLU_005260_5_1_1"/>
<dbReference type="InterPro" id="IPR011084">
    <property type="entry name" value="DRMBL"/>
</dbReference>
<dbReference type="STRING" id="379508.A5DW90"/>
<dbReference type="KEGG" id="lel:PVL30_001597"/>
<dbReference type="Proteomes" id="UP000001996">
    <property type="component" value="Unassembled WGS sequence"/>
</dbReference>
<dbReference type="CDD" id="cd16273">
    <property type="entry name" value="SNM1A-1C-like_MBL-fold"/>
    <property type="match status" value="1"/>
</dbReference>
<gene>
    <name evidence="8" type="ORF">LELG_01626</name>
</gene>
<name>A5DW90_LODEL</name>
<dbReference type="Gene3D" id="3.60.15.10">
    <property type="entry name" value="Ribonuclease Z/Hydroxyacylglutathione hydrolase-like"/>
    <property type="match status" value="1"/>
</dbReference>
<evidence type="ECO:0000259" key="7">
    <source>
        <dbReference type="Pfam" id="PF07522"/>
    </source>
</evidence>
<feature type="compositionally biased region" description="Low complexity" evidence="6">
    <location>
        <begin position="34"/>
        <end position="47"/>
    </location>
</feature>
<reference evidence="8 9" key="1">
    <citation type="journal article" date="2009" name="Nature">
        <title>Evolution of pathogenicity and sexual reproduction in eight Candida genomes.</title>
        <authorList>
            <person name="Butler G."/>
            <person name="Rasmussen M.D."/>
            <person name="Lin M.F."/>
            <person name="Santos M.A."/>
            <person name="Sakthikumar S."/>
            <person name="Munro C.A."/>
            <person name="Rheinbay E."/>
            <person name="Grabherr M."/>
            <person name="Forche A."/>
            <person name="Reedy J.L."/>
            <person name="Agrafioti I."/>
            <person name="Arnaud M.B."/>
            <person name="Bates S."/>
            <person name="Brown A.J."/>
            <person name="Brunke S."/>
            <person name="Costanzo M.C."/>
            <person name="Fitzpatrick D.A."/>
            <person name="de Groot P.W."/>
            <person name="Harris D."/>
            <person name="Hoyer L.L."/>
            <person name="Hube B."/>
            <person name="Klis F.M."/>
            <person name="Kodira C."/>
            <person name="Lennard N."/>
            <person name="Logue M.E."/>
            <person name="Martin R."/>
            <person name="Neiman A.M."/>
            <person name="Nikolaou E."/>
            <person name="Quail M.A."/>
            <person name="Quinn J."/>
            <person name="Santos M.C."/>
            <person name="Schmitzberger F.F."/>
            <person name="Sherlock G."/>
            <person name="Shah P."/>
            <person name="Silverstein K.A."/>
            <person name="Skrzypek M.S."/>
            <person name="Soll D."/>
            <person name="Staggs R."/>
            <person name="Stansfield I."/>
            <person name="Stumpf M.P."/>
            <person name="Sudbery P.E."/>
            <person name="Srikantha T."/>
            <person name="Zeng Q."/>
            <person name="Berman J."/>
            <person name="Berriman M."/>
            <person name="Heitman J."/>
            <person name="Gow N.A."/>
            <person name="Lorenz M.C."/>
            <person name="Birren B.W."/>
            <person name="Kellis M."/>
            <person name="Cuomo C.A."/>
        </authorList>
    </citation>
    <scope>NUCLEOTIDE SEQUENCE [LARGE SCALE GENOMIC DNA]</scope>
    <source>
        <strain evidence="9">ATCC 11503 / BCRC 21390 / CBS 2605 / JCM 1781 / NBRC 1676 / NRRL YB-4239</strain>
    </source>
</reference>
<accession>A5DW90</accession>
<dbReference type="VEuPathDB" id="FungiDB:LELG_01626"/>
<evidence type="ECO:0000313" key="9">
    <source>
        <dbReference type="Proteomes" id="UP000001996"/>
    </source>
</evidence>
<evidence type="ECO:0000256" key="1">
    <source>
        <dbReference type="ARBA" id="ARBA00004123"/>
    </source>
</evidence>
<dbReference type="InterPro" id="IPR036866">
    <property type="entry name" value="RibonucZ/Hydroxyglut_hydro"/>
</dbReference>
<evidence type="ECO:0000256" key="3">
    <source>
        <dbReference type="ARBA" id="ARBA00022763"/>
    </source>
</evidence>
<dbReference type="Pfam" id="PF07522">
    <property type="entry name" value="DRMBL"/>
    <property type="match status" value="1"/>
</dbReference>
<organism evidence="8 9">
    <name type="scientific">Lodderomyces elongisporus (strain ATCC 11503 / CBS 2605 / JCM 1781 / NBRC 1676 / NRRL YB-4239)</name>
    <name type="common">Yeast</name>
    <name type="synonym">Saccharomyces elongisporus</name>
    <dbReference type="NCBI Taxonomy" id="379508"/>
    <lineage>
        <taxon>Eukaryota</taxon>
        <taxon>Fungi</taxon>
        <taxon>Dikarya</taxon>
        <taxon>Ascomycota</taxon>
        <taxon>Saccharomycotina</taxon>
        <taxon>Pichiomycetes</taxon>
        <taxon>Debaryomycetaceae</taxon>
        <taxon>Candida/Lodderomyces clade</taxon>
        <taxon>Lodderomyces</taxon>
    </lineage>
</organism>
<feature type="region of interest" description="Disordered" evidence="6">
    <location>
        <begin position="1"/>
        <end position="56"/>
    </location>
</feature>
<evidence type="ECO:0000256" key="5">
    <source>
        <dbReference type="ARBA" id="ARBA00023242"/>
    </source>
</evidence>
<keyword evidence="4" id="KW-0234">DNA repair</keyword>
<dbReference type="PANTHER" id="PTHR23240">
    <property type="entry name" value="DNA CROSS-LINK REPAIR PROTEIN PSO2/SNM1-RELATED"/>
    <property type="match status" value="1"/>
</dbReference>
<keyword evidence="5" id="KW-0539">Nucleus</keyword>
<dbReference type="OrthoDB" id="262529at2759"/>
<evidence type="ECO:0000313" key="8">
    <source>
        <dbReference type="EMBL" id="EDK43448.1"/>
    </source>
</evidence>
<sequence>MLTGPKIIKPPTKPSHSTRTFEPNAYGSTETRPSTSSANTSFSLSTSGKLRKPNVSRRKEISALKTMTFPLTSAAKTQNYYVSVDAFNFAPHNIIDKYFLTHFHADHYGGISKKWAYERVFDQNSECDYDDDSKYKKIIYCTVITGKLLTLYFSVDPRFIKMLEMDTRYKVQHYAKDDDGLEIVCQDVEDGGIIELEGTSPGLYVIPITANHCPGAGIFLFESIGVDGHIHRILHCGDFRVNMTILDHPLLNRFSVGRHNIEETDKIDQVYLDTTYMSPTYVFPKQELVCDTLAELFENLTRQEGDPNNEGIDTKETRLGNPLYNTWFGSLVQPRITDFWKSIGGNAGSGTTNTKKKKKKKKFLILVGTYVIGKERLAIAILKRLKCQIYVSNINNRKNKYEILRTYQDPYLDSVLTEDELGLGFEDQAEDDVSDCIVHLVPMNIVGSITELSNYFNHNRYYEYFERCVGLRPTGWSFAQNGKKPDSISQQNLSSSASTVTAELEETVPLTPLEEVIKCMKVRTSYNALDHILSQGPKPQTKLKTGKNLPDNELYRIYSVPYSEHSSFRELAYFVVFFNIGKVIPTVNCSNEFNVQRMNAIIETWEQARRIITGGMTERDYKLSDELIEQVRQITLDSF</sequence>
<proteinExistence type="inferred from homology"/>
<dbReference type="GO" id="GO:0003684">
    <property type="term" value="F:damaged DNA binding"/>
    <property type="evidence" value="ECO:0007669"/>
    <property type="project" value="TreeGrafter"/>
</dbReference>